<evidence type="ECO:0000313" key="3">
    <source>
        <dbReference type="Proteomes" id="UP001187221"/>
    </source>
</evidence>
<protein>
    <submittedName>
        <fullName evidence="2">Carboxymuconolactone decarboxylase family protein</fullName>
    </submittedName>
</protein>
<dbReference type="RefSeq" id="WP_317973355.1">
    <property type="nucleotide sequence ID" value="NZ_BTFW01000001.1"/>
</dbReference>
<sequence>MSRITIPESAAAPEGSQATLGAINGKLGRVPNFFRVLSNSPAVINAHAALNQGLGKALDLKTRERIALAVAAVNGCEYCDAAHSYTGYTFAKLSKEEVELARQGTSADPDAAAVTAFARKVAEVRGKVSAEDIAAIRKAGFSEGQIVEIVAVVAENFFTNLINNVAGTEVDFPAI</sequence>
<dbReference type="NCBIfam" id="TIGR01926">
    <property type="entry name" value="peroxid_rel"/>
    <property type="match status" value="1"/>
</dbReference>
<dbReference type="PANTHER" id="PTHR35446">
    <property type="entry name" value="SI:CH211-175M2.5"/>
    <property type="match status" value="1"/>
</dbReference>
<keyword evidence="3" id="KW-1185">Reference proteome</keyword>
<dbReference type="InterPro" id="IPR010195">
    <property type="entry name" value="Uncharacterised_peroxidase-rel"/>
</dbReference>
<accession>A0ABQ6P5U3</accession>
<organism evidence="2 3">
    <name type="scientific">Novosphingobium pituita</name>
    <dbReference type="NCBI Taxonomy" id="3056842"/>
    <lineage>
        <taxon>Bacteria</taxon>
        <taxon>Pseudomonadati</taxon>
        <taxon>Pseudomonadota</taxon>
        <taxon>Alphaproteobacteria</taxon>
        <taxon>Sphingomonadales</taxon>
        <taxon>Sphingomonadaceae</taxon>
        <taxon>Novosphingobium</taxon>
    </lineage>
</organism>
<evidence type="ECO:0000313" key="2">
    <source>
        <dbReference type="EMBL" id="GMM59501.1"/>
    </source>
</evidence>
<dbReference type="Proteomes" id="UP001187221">
    <property type="component" value="Unassembled WGS sequence"/>
</dbReference>
<proteinExistence type="predicted"/>
<evidence type="ECO:0000259" key="1">
    <source>
        <dbReference type="Pfam" id="PF02627"/>
    </source>
</evidence>
<dbReference type="EMBL" id="BTFW01000001">
    <property type="protein sequence ID" value="GMM59501.1"/>
    <property type="molecule type" value="Genomic_DNA"/>
</dbReference>
<dbReference type="InterPro" id="IPR029032">
    <property type="entry name" value="AhpD-like"/>
</dbReference>
<dbReference type="Gene3D" id="1.20.1290.10">
    <property type="entry name" value="AhpD-like"/>
    <property type="match status" value="1"/>
</dbReference>
<dbReference type="PANTHER" id="PTHR35446:SF3">
    <property type="entry name" value="CMD DOMAIN-CONTAINING PROTEIN"/>
    <property type="match status" value="1"/>
</dbReference>
<dbReference type="SUPFAM" id="SSF69118">
    <property type="entry name" value="AhpD-like"/>
    <property type="match status" value="1"/>
</dbReference>
<dbReference type="Pfam" id="PF02627">
    <property type="entry name" value="CMD"/>
    <property type="match status" value="1"/>
</dbReference>
<dbReference type="NCBIfam" id="TIGR00778">
    <property type="entry name" value="ahpD_dom"/>
    <property type="match status" value="1"/>
</dbReference>
<gene>
    <name evidence="2" type="ORF">NUTIK01_02780</name>
</gene>
<dbReference type="InterPro" id="IPR004675">
    <property type="entry name" value="AhpD_core"/>
</dbReference>
<dbReference type="InterPro" id="IPR003779">
    <property type="entry name" value="CMD-like"/>
</dbReference>
<name>A0ABQ6P5U3_9SPHN</name>
<reference evidence="2 3" key="1">
    <citation type="submission" date="2023-06" db="EMBL/GenBank/DDBJ databases">
        <title>Draft genome sequence of Novosphingobium sp. strain IK01.</title>
        <authorList>
            <person name="Hatamoto M."/>
            <person name="Ikarashi T."/>
            <person name="Yamaguchi T."/>
        </authorList>
    </citation>
    <scope>NUCLEOTIDE SEQUENCE [LARGE SCALE GENOMIC DNA]</scope>
    <source>
        <strain evidence="2 3">IK01</strain>
    </source>
</reference>
<comment type="caution">
    <text evidence="2">The sequence shown here is derived from an EMBL/GenBank/DDBJ whole genome shotgun (WGS) entry which is preliminary data.</text>
</comment>
<feature type="domain" description="Carboxymuconolactone decarboxylase-like" evidence="1">
    <location>
        <begin position="48"/>
        <end position="118"/>
    </location>
</feature>